<evidence type="ECO:0000256" key="1">
    <source>
        <dbReference type="SAM" id="MobiDB-lite"/>
    </source>
</evidence>
<dbReference type="STRING" id="1631249.BQ8794_20009"/>
<evidence type="ECO:0000313" key="2">
    <source>
        <dbReference type="EMBL" id="SIT54953.1"/>
    </source>
</evidence>
<dbReference type="EMBL" id="FTPD01000012">
    <property type="protein sequence ID" value="SIT54953.1"/>
    <property type="molecule type" value="Genomic_DNA"/>
</dbReference>
<feature type="region of interest" description="Disordered" evidence="1">
    <location>
        <begin position="14"/>
        <end position="40"/>
    </location>
</feature>
<evidence type="ECO:0000313" key="3">
    <source>
        <dbReference type="Proteomes" id="UP000188388"/>
    </source>
</evidence>
<dbReference type="Proteomes" id="UP000188388">
    <property type="component" value="Unassembled WGS sequence"/>
</dbReference>
<sequence>MLAAAAGLFDIGLKRKNPPEAGLHSSLGPSPHESGERWLG</sequence>
<organism evidence="2 3">
    <name type="scientific">Mesorhizobium prunaredense</name>
    <dbReference type="NCBI Taxonomy" id="1631249"/>
    <lineage>
        <taxon>Bacteria</taxon>
        <taxon>Pseudomonadati</taxon>
        <taxon>Pseudomonadota</taxon>
        <taxon>Alphaproteobacteria</taxon>
        <taxon>Hyphomicrobiales</taxon>
        <taxon>Phyllobacteriaceae</taxon>
        <taxon>Mesorhizobium</taxon>
    </lineage>
</organism>
<gene>
    <name evidence="2" type="ORF">BQ8794_20009</name>
</gene>
<keyword evidence="3" id="KW-1185">Reference proteome</keyword>
<reference evidence="3" key="1">
    <citation type="submission" date="2017-01" db="EMBL/GenBank/DDBJ databases">
        <authorList>
            <person name="Brunel B."/>
        </authorList>
    </citation>
    <scope>NUCLEOTIDE SEQUENCE [LARGE SCALE GENOMIC DNA]</scope>
</reference>
<proteinExistence type="predicted"/>
<accession>A0A1R3V4W3</accession>
<name>A0A1R3V4W3_9HYPH</name>
<dbReference type="AlphaFoldDB" id="A0A1R3V4W3"/>
<protein>
    <submittedName>
        <fullName evidence="2">Uncharacterized protein</fullName>
    </submittedName>
</protein>